<keyword evidence="10" id="KW-0539">Nucleus</keyword>
<organism evidence="15 16">
    <name type="scientific">Hevea brasiliensis</name>
    <name type="common">Para rubber tree</name>
    <name type="synonym">Siphonia brasiliensis</name>
    <dbReference type="NCBI Taxonomy" id="3981"/>
    <lineage>
        <taxon>Eukaryota</taxon>
        <taxon>Viridiplantae</taxon>
        <taxon>Streptophyta</taxon>
        <taxon>Embryophyta</taxon>
        <taxon>Tracheophyta</taxon>
        <taxon>Spermatophyta</taxon>
        <taxon>Magnoliopsida</taxon>
        <taxon>eudicotyledons</taxon>
        <taxon>Gunneridae</taxon>
        <taxon>Pentapetalae</taxon>
        <taxon>rosids</taxon>
        <taxon>fabids</taxon>
        <taxon>Malpighiales</taxon>
        <taxon>Euphorbiaceae</taxon>
        <taxon>Crotonoideae</taxon>
        <taxon>Micrandreae</taxon>
        <taxon>Hevea</taxon>
    </lineage>
</organism>
<dbReference type="SMART" id="SM00220">
    <property type="entry name" value="S_TKc"/>
    <property type="match status" value="1"/>
</dbReference>
<dbReference type="GO" id="GO:0004707">
    <property type="term" value="F:MAP kinase activity"/>
    <property type="evidence" value="ECO:0007669"/>
    <property type="project" value="UniProtKB-EC"/>
</dbReference>
<comment type="caution">
    <text evidence="15">The sequence shown here is derived from an EMBL/GenBank/DDBJ whole genome shotgun (WGS) entry which is preliminary data.</text>
</comment>
<dbReference type="SUPFAM" id="SSF56112">
    <property type="entry name" value="Protein kinase-like (PK-like)"/>
    <property type="match status" value="1"/>
</dbReference>
<dbReference type="FunFam" id="1.10.510.10:FF:000013">
    <property type="entry name" value="Mitogen-activated protein kinase"/>
    <property type="match status" value="1"/>
</dbReference>
<dbReference type="AlphaFoldDB" id="A0A6A6L8V5"/>
<feature type="region of interest" description="Disordered" evidence="13">
    <location>
        <begin position="56"/>
        <end position="98"/>
    </location>
</feature>
<evidence type="ECO:0000256" key="10">
    <source>
        <dbReference type="ARBA" id="ARBA00023242"/>
    </source>
</evidence>
<dbReference type="InterPro" id="IPR011009">
    <property type="entry name" value="Kinase-like_dom_sf"/>
</dbReference>
<dbReference type="PROSITE" id="PS50011">
    <property type="entry name" value="PROTEIN_KINASE_DOM"/>
    <property type="match status" value="1"/>
</dbReference>
<feature type="region of interest" description="Disordered" evidence="13">
    <location>
        <begin position="230"/>
        <end position="303"/>
    </location>
</feature>
<evidence type="ECO:0000313" key="15">
    <source>
        <dbReference type="EMBL" id="KAF2297861.1"/>
    </source>
</evidence>
<evidence type="ECO:0000256" key="8">
    <source>
        <dbReference type="ARBA" id="ARBA00022777"/>
    </source>
</evidence>
<dbReference type="EC" id="2.7.11.24" evidence="3"/>
<evidence type="ECO:0000313" key="16">
    <source>
        <dbReference type="Proteomes" id="UP000467840"/>
    </source>
</evidence>
<evidence type="ECO:0000256" key="12">
    <source>
        <dbReference type="ARBA" id="ARBA00048312"/>
    </source>
</evidence>
<evidence type="ECO:0000256" key="6">
    <source>
        <dbReference type="ARBA" id="ARBA00022679"/>
    </source>
</evidence>
<name>A0A6A6L8V5_HEVBR</name>
<reference evidence="15 16" key="1">
    <citation type="journal article" date="2020" name="Mol. Plant">
        <title>The Chromosome-Based Rubber Tree Genome Provides New Insights into Spurge Genome Evolution and Rubber Biosynthesis.</title>
        <authorList>
            <person name="Liu J."/>
            <person name="Shi C."/>
            <person name="Shi C.C."/>
            <person name="Li W."/>
            <person name="Zhang Q.J."/>
            <person name="Zhang Y."/>
            <person name="Li K."/>
            <person name="Lu H.F."/>
            <person name="Shi C."/>
            <person name="Zhu S.T."/>
            <person name="Xiao Z.Y."/>
            <person name="Nan H."/>
            <person name="Yue Y."/>
            <person name="Zhu X.G."/>
            <person name="Wu Y."/>
            <person name="Hong X.N."/>
            <person name="Fan G.Y."/>
            <person name="Tong Y."/>
            <person name="Zhang D."/>
            <person name="Mao C.L."/>
            <person name="Liu Y.L."/>
            <person name="Hao S.J."/>
            <person name="Liu W.Q."/>
            <person name="Lv M.Q."/>
            <person name="Zhang H.B."/>
            <person name="Liu Y."/>
            <person name="Hu-Tang G.R."/>
            <person name="Wang J.P."/>
            <person name="Wang J.H."/>
            <person name="Sun Y.H."/>
            <person name="Ni S.B."/>
            <person name="Chen W.B."/>
            <person name="Zhang X.C."/>
            <person name="Jiao Y.N."/>
            <person name="Eichler E.E."/>
            <person name="Li G.H."/>
            <person name="Liu X."/>
            <person name="Gao L.Z."/>
        </authorList>
    </citation>
    <scope>NUCLEOTIDE SEQUENCE [LARGE SCALE GENOMIC DNA]</scope>
    <source>
        <strain evidence="16">cv. GT1</strain>
        <tissue evidence="15">Leaf</tissue>
    </source>
</reference>
<comment type="similarity">
    <text evidence="2">Belongs to the protein kinase superfamily. CMGC Ser/Thr protein kinase family. MAP kinase subfamily.</text>
</comment>
<gene>
    <name evidence="15" type="ORF">GH714_004158</name>
</gene>
<accession>A0A6A6L8V5</accession>
<dbReference type="Gene3D" id="1.10.510.10">
    <property type="entry name" value="Transferase(Phosphotransferase) domain 1"/>
    <property type="match status" value="1"/>
</dbReference>
<sequence length="762" mass="87215">MGRRRGARKDKQGIKGYVRVKNKQDTTGVGVEKPNNWAFDTTQFDSILKRLKVQAAHASDEVVEKKDTQEKTETGISSDHQEPVVKATRPQGRYKKRERGKLVHAYSSKDLEGILIKKVEESSQTNPNVENKLKFAEAFETEIFYPGESKAEQVSKEWWGYKSGFVSGGFLGTQTTKKSNRTGNAQNFNERTGFLEEDQENLYKLVQDKATAGKQGLGIKDQPKKIAGVRFQGKKTSFSNSDDEDSATDDIDSAGFDSLAEEESDDNPAMENVDEEKVDNEDSADFGSLGKRKHDSTPEMKITDEKKLNLKKLCKQLLRQAPGESLKLKKLKVLIEEHSSFFSNFSSRRDALAYLKQKLGSTNHLILRPESNEAMYQDKKKAEIEKVLKQVRRNAAVNSETREEVAIKKIGNAFDNRIDAKRTLRDIKLLRHMDHENVIAIRDIIRPPKKEAFNDVYIVYELMDTDLHHFIHSDQPLIMITVRHEIIQSKADIRKRNERHLGDYCSLIKSMKLCLVGFEIDRFSMKSMQYLLYQLLRGLKYVHSANALHRDLKPSNLLLNAKFDLKIGDFGLARTTSETDFMTEYVVTRWYRAPELLLNCSEYTAAIDIWSVGCILGEITTREPLFPGKDYVHQLRLITELIGSPDDASLGFLRSNNARRYFRQLPKYRKQNFSVRFPNLSPGAADLLEKMLVFDPSKRITVDEALCHPYLSSLHDIYDEPVCPRPFHFDFEHPSCTKSTSRSSSGGNHWSSIQILQHIRRK</sequence>
<evidence type="ECO:0000256" key="2">
    <source>
        <dbReference type="ARBA" id="ARBA00008832"/>
    </source>
</evidence>
<evidence type="ECO:0000256" key="13">
    <source>
        <dbReference type="SAM" id="MobiDB-lite"/>
    </source>
</evidence>
<evidence type="ECO:0000256" key="11">
    <source>
        <dbReference type="ARBA" id="ARBA00047592"/>
    </source>
</evidence>
<dbReference type="Pfam" id="PF00069">
    <property type="entry name" value="Pkinase"/>
    <property type="match status" value="2"/>
</dbReference>
<evidence type="ECO:0000256" key="1">
    <source>
        <dbReference type="ARBA" id="ARBA00004123"/>
    </source>
</evidence>
<feature type="region of interest" description="Disordered" evidence="13">
    <location>
        <begin position="1"/>
        <end position="33"/>
    </location>
</feature>
<dbReference type="Pfam" id="PF25879">
    <property type="entry name" value="WHD_LYAR"/>
    <property type="match status" value="1"/>
</dbReference>
<dbReference type="InterPro" id="IPR050117">
    <property type="entry name" value="MAPK"/>
</dbReference>
<keyword evidence="9" id="KW-0067">ATP-binding</keyword>
<protein>
    <recommendedName>
        <fullName evidence="3">mitogen-activated protein kinase</fullName>
        <ecNumber evidence="3">2.7.11.24</ecNumber>
    </recommendedName>
</protein>
<evidence type="ECO:0000259" key="14">
    <source>
        <dbReference type="PROSITE" id="PS50011"/>
    </source>
</evidence>
<evidence type="ECO:0000256" key="5">
    <source>
        <dbReference type="ARBA" id="ARBA00022553"/>
    </source>
</evidence>
<comment type="catalytic activity">
    <reaction evidence="12">
        <text>L-seryl-[protein] + ATP = O-phospho-L-seryl-[protein] + ADP + H(+)</text>
        <dbReference type="Rhea" id="RHEA:17989"/>
        <dbReference type="Rhea" id="RHEA-COMP:9863"/>
        <dbReference type="Rhea" id="RHEA-COMP:11604"/>
        <dbReference type="ChEBI" id="CHEBI:15378"/>
        <dbReference type="ChEBI" id="CHEBI:29999"/>
        <dbReference type="ChEBI" id="CHEBI:30616"/>
        <dbReference type="ChEBI" id="CHEBI:83421"/>
        <dbReference type="ChEBI" id="CHEBI:456216"/>
        <dbReference type="EC" id="2.7.11.24"/>
    </reaction>
</comment>
<feature type="compositionally biased region" description="Acidic residues" evidence="13">
    <location>
        <begin position="241"/>
        <end position="252"/>
    </location>
</feature>
<feature type="compositionally biased region" description="Basic and acidic residues" evidence="13">
    <location>
        <begin position="58"/>
        <end position="83"/>
    </location>
</feature>
<evidence type="ECO:0000256" key="4">
    <source>
        <dbReference type="ARBA" id="ARBA00022527"/>
    </source>
</evidence>
<dbReference type="EMBL" id="JAAGAX010000011">
    <property type="protein sequence ID" value="KAF2297861.1"/>
    <property type="molecule type" value="Genomic_DNA"/>
</dbReference>
<evidence type="ECO:0000256" key="7">
    <source>
        <dbReference type="ARBA" id="ARBA00022741"/>
    </source>
</evidence>
<evidence type="ECO:0000256" key="3">
    <source>
        <dbReference type="ARBA" id="ARBA00012411"/>
    </source>
</evidence>
<feature type="domain" description="Protein kinase" evidence="14">
    <location>
        <begin position="373"/>
        <end position="711"/>
    </location>
</feature>
<keyword evidence="16" id="KW-1185">Reference proteome</keyword>
<keyword evidence="8" id="KW-0418">Kinase</keyword>
<keyword evidence="4" id="KW-0723">Serine/threonine-protein kinase</keyword>
<keyword evidence="6" id="KW-0808">Transferase</keyword>
<keyword evidence="7" id="KW-0547">Nucleotide-binding</keyword>
<evidence type="ECO:0000256" key="9">
    <source>
        <dbReference type="ARBA" id="ARBA00022840"/>
    </source>
</evidence>
<dbReference type="GO" id="GO:0005524">
    <property type="term" value="F:ATP binding"/>
    <property type="evidence" value="ECO:0007669"/>
    <property type="project" value="UniProtKB-KW"/>
</dbReference>
<proteinExistence type="inferred from homology"/>
<dbReference type="PANTHER" id="PTHR24055">
    <property type="entry name" value="MITOGEN-ACTIVATED PROTEIN KINASE"/>
    <property type="match status" value="1"/>
</dbReference>
<dbReference type="Proteomes" id="UP000467840">
    <property type="component" value="Chromosome 1"/>
</dbReference>
<dbReference type="Gene3D" id="3.30.200.20">
    <property type="entry name" value="Phosphorylase Kinase, domain 1"/>
    <property type="match status" value="2"/>
</dbReference>
<keyword evidence="5" id="KW-0597">Phosphoprotein</keyword>
<comment type="catalytic activity">
    <reaction evidence="11">
        <text>L-threonyl-[protein] + ATP = O-phospho-L-threonyl-[protein] + ADP + H(+)</text>
        <dbReference type="Rhea" id="RHEA:46608"/>
        <dbReference type="Rhea" id="RHEA-COMP:11060"/>
        <dbReference type="Rhea" id="RHEA-COMP:11605"/>
        <dbReference type="ChEBI" id="CHEBI:15378"/>
        <dbReference type="ChEBI" id="CHEBI:30013"/>
        <dbReference type="ChEBI" id="CHEBI:30616"/>
        <dbReference type="ChEBI" id="CHEBI:61977"/>
        <dbReference type="ChEBI" id="CHEBI:456216"/>
        <dbReference type="EC" id="2.7.11.24"/>
    </reaction>
</comment>
<dbReference type="InterPro" id="IPR058719">
    <property type="entry name" value="WHD_LYAR"/>
</dbReference>
<feature type="compositionally biased region" description="Acidic residues" evidence="13">
    <location>
        <begin position="259"/>
        <end position="284"/>
    </location>
</feature>
<comment type="subcellular location">
    <subcellularLocation>
        <location evidence="1">Nucleus</location>
    </subcellularLocation>
</comment>
<dbReference type="InterPro" id="IPR000719">
    <property type="entry name" value="Prot_kinase_dom"/>
</dbReference>
<dbReference type="FunFam" id="3.30.200.20:FF:000046">
    <property type="entry name" value="Mitogen-activated protein kinase"/>
    <property type="match status" value="1"/>
</dbReference>